<dbReference type="EMBL" id="AFNW01000078">
    <property type="protein sequence ID" value="EKJ76092.1"/>
    <property type="molecule type" value="Genomic_DNA"/>
</dbReference>
<reference evidence="1 2" key="1">
    <citation type="journal article" date="2012" name="PLoS Pathog.">
        <title>Comparative pathogenomics reveals horizontally acquired novel virulence genes in fungi infecting cereal hosts.</title>
        <authorList>
            <person name="Gardiner D.M."/>
            <person name="McDonald M.C."/>
            <person name="Covarelli L."/>
            <person name="Solomon P.S."/>
            <person name="Rusu A.G."/>
            <person name="Marshall M."/>
            <person name="Kazan K."/>
            <person name="Chakraborty S."/>
            <person name="McDonald B.A."/>
            <person name="Manners J.M."/>
        </authorList>
    </citation>
    <scope>NUCLEOTIDE SEQUENCE [LARGE SCALE GENOMIC DNA]</scope>
    <source>
        <strain evidence="1 2">CS3096</strain>
    </source>
</reference>
<evidence type="ECO:0000313" key="1">
    <source>
        <dbReference type="EMBL" id="EKJ76092.1"/>
    </source>
</evidence>
<dbReference type="KEGG" id="fpu:FPSE_03724"/>
<evidence type="ECO:0000313" key="2">
    <source>
        <dbReference type="Proteomes" id="UP000007978"/>
    </source>
</evidence>
<dbReference type="PANTHER" id="PTHR40619">
    <property type="entry name" value="FUNGAL STAND N-TERMINAL GOODBYE DOMAIN-CONTAINING PROTEIN"/>
    <property type="match status" value="1"/>
</dbReference>
<protein>
    <submittedName>
        <fullName evidence="1">Uncharacterized protein</fullName>
    </submittedName>
</protein>
<comment type="caution">
    <text evidence="1">The sequence shown here is derived from an EMBL/GenBank/DDBJ whole genome shotgun (WGS) entry which is preliminary data.</text>
</comment>
<proteinExistence type="predicted"/>
<dbReference type="OrthoDB" id="5419927at2759"/>
<dbReference type="GeneID" id="20362343"/>
<organism evidence="1 2">
    <name type="scientific">Fusarium pseudograminearum (strain CS3096)</name>
    <name type="common">Wheat and barley crown-rot fungus</name>
    <dbReference type="NCBI Taxonomy" id="1028729"/>
    <lineage>
        <taxon>Eukaryota</taxon>
        <taxon>Fungi</taxon>
        <taxon>Dikarya</taxon>
        <taxon>Ascomycota</taxon>
        <taxon>Pezizomycotina</taxon>
        <taxon>Sordariomycetes</taxon>
        <taxon>Hypocreomycetidae</taxon>
        <taxon>Hypocreales</taxon>
        <taxon>Nectriaceae</taxon>
        <taxon>Fusarium</taxon>
    </lineage>
</organism>
<gene>
    <name evidence="1" type="ORF">FPSE_03724</name>
</gene>
<dbReference type="AlphaFoldDB" id="K3VM40"/>
<keyword evidence="2" id="KW-1185">Reference proteome</keyword>
<dbReference type="Proteomes" id="UP000007978">
    <property type="component" value="Chromosome 2"/>
</dbReference>
<dbReference type="PANTHER" id="PTHR40619:SF3">
    <property type="entry name" value="FUNGAL STAND N-TERMINAL GOODBYE DOMAIN-CONTAINING PROTEIN"/>
    <property type="match status" value="1"/>
</dbReference>
<sequence>MPSDRKPKVRAKDVLEEWYYDLDPLANDCAKIAESQYRAGYEIRRGLISTIKSDSQFRSCLERNKSSRLLIDIRPENPAGSLELPIVALDTYRELESLEGSHGTGRVIQLVFFASQHKDVTRDRHMDPSDLALSLLSQLVYHYRHFDADDLRRAKKRIDPRDISSILLEFERLLIRLPRNTTVIIIIDDLDAFAHPSSRERRMMHTIGRLLEIHGDRQYEAKLKFIFGNSSRNIFSYDLFKERDTLRIRSSSRR</sequence>
<accession>K3VM40</accession>
<dbReference type="HOGENOM" id="CLU_1094333_0_0_1"/>
<dbReference type="RefSeq" id="XP_009255118.1">
    <property type="nucleotide sequence ID" value="XM_009256843.1"/>
</dbReference>
<name>K3VM40_FUSPC</name>